<comment type="similarity">
    <text evidence="1 11">Belongs to the MurCDEF family. MurE subfamily.</text>
</comment>
<keyword evidence="3 11" id="KW-0436">Ligase</keyword>
<dbReference type="Proteomes" id="UP000190027">
    <property type="component" value="Unassembled WGS sequence"/>
</dbReference>
<dbReference type="Gene3D" id="3.40.1190.10">
    <property type="entry name" value="Mur-like, catalytic domain"/>
    <property type="match status" value="1"/>
</dbReference>
<evidence type="ECO:0000259" key="14">
    <source>
        <dbReference type="Pfam" id="PF02875"/>
    </source>
</evidence>
<dbReference type="GO" id="GO:0008765">
    <property type="term" value="F:UDP-N-acetylmuramoylalanyl-D-glutamate-2,6-diaminopimelate ligase activity"/>
    <property type="evidence" value="ECO:0007669"/>
    <property type="project" value="UniProtKB-UniRule"/>
</dbReference>
<dbReference type="GO" id="GO:0051301">
    <property type="term" value="P:cell division"/>
    <property type="evidence" value="ECO:0007669"/>
    <property type="project" value="UniProtKB-KW"/>
</dbReference>
<evidence type="ECO:0000256" key="11">
    <source>
        <dbReference type="HAMAP-Rule" id="MF_00208"/>
    </source>
</evidence>
<evidence type="ECO:0000256" key="4">
    <source>
        <dbReference type="ARBA" id="ARBA00022618"/>
    </source>
</evidence>
<dbReference type="InterPro" id="IPR005761">
    <property type="entry name" value="UDP-N-AcMur-Glu-dNH2Pim_ligase"/>
</dbReference>
<protein>
    <recommendedName>
        <fullName evidence="11">UDP-N-acetylmuramoyl-L-alanyl-D-glutamate--2,6-diaminopimelate ligase</fullName>
        <ecNumber evidence="11">6.3.2.13</ecNumber>
    </recommendedName>
    <alternativeName>
        <fullName evidence="11">Meso-A2pm-adding enzyme</fullName>
    </alternativeName>
    <alternativeName>
        <fullName evidence="11">Meso-diaminopimelate-adding enzyme</fullName>
    </alternativeName>
    <alternativeName>
        <fullName evidence="11">UDP-MurNAc-L-Ala-D-Glu:meso-diaminopimelate ligase</fullName>
    </alternativeName>
    <alternativeName>
        <fullName evidence="11">UDP-MurNAc-tripeptide synthetase</fullName>
    </alternativeName>
    <alternativeName>
        <fullName evidence="11">UDP-N-acetylmuramyl-tripeptide synthetase</fullName>
    </alternativeName>
</protein>
<evidence type="ECO:0000256" key="10">
    <source>
        <dbReference type="ARBA" id="ARBA00023316"/>
    </source>
</evidence>
<dbReference type="AlphaFoldDB" id="A0A1T4W5P4"/>
<keyword evidence="9 11" id="KW-0131">Cell cycle</keyword>
<dbReference type="InterPro" id="IPR018109">
    <property type="entry name" value="Folylpolyglutamate_synth_CS"/>
</dbReference>
<feature type="domain" description="Mur ligase C-terminal" evidence="14">
    <location>
        <begin position="331"/>
        <end position="457"/>
    </location>
</feature>
<feature type="binding site" evidence="11">
    <location>
        <position position="183"/>
    </location>
    <ligand>
        <name>UDP-N-acetyl-alpha-D-muramoyl-L-alanyl-D-glutamate</name>
        <dbReference type="ChEBI" id="CHEBI:83900"/>
    </ligand>
</feature>
<feature type="binding site" evidence="11">
    <location>
        <begin position="108"/>
        <end position="114"/>
    </location>
    <ligand>
        <name>ATP</name>
        <dbReference type="ChEBI" id="CHEBI:30616"/>
    </ligand>
</feature>
<keyword evidence="7 11" id="KW-0133">Cell shape</keyword>
<dbReference type="GO" id="GO:0008360">
    <property type="term" value="P:regulation of cell shape"/>
    <property type="evidence" value="ECO:0007669"/>
    <property type="project" value="UniProtKB-KW"/>
</dbReference>
<dbReference type="EMBL" id="FUYC01000001">
    <property type="protein sequence ID" value="SKA72368.1"/>
    <property type="molecule type" value="Genomic_DNA"/>
</dbReference>
<dbReference type="GO" id="GO:0071555">
    <property type="term" value="P:cell wall organization"/>
    <property type="evidence" value="ECO:0007669"/>
    <property type="project" value="UniProtKB-KW"/>
</dbReference>
<dbReference type="GO" id="GO:0000287">
    <property type="term" value="F:magnesium ion binding"/>
    <property type="evidence" value="ECO:0007669"/>
    <property type="project" value="UniProtKB-UniRule"/>
</dbReference>
<organism evidence="16 17">
    <name type="scientific">Paucidesulfovibrio gracilis DSM 16080</name>
    <dbReference type="NCBI Taxonomy" id="1121449"/>
    <lineage>
        <taxon>Bacteria</taxon>
        <taxon>Pseudomonadati</taxon>
        <taxon>Thermodesulfobacteriota</taxon>
        <taxon>Desulfovibrionia</taxon>
        <taxon>Desulfovibrionales</taxon>
        <taxon>Desulfovibrionaceae</taxon>
        <taxon>Paucidesulfovibrio</taxon>
    </lineage>
</organism>
<evidence type="ECO:0000256" key="3">
    <source>
        <dbReference type="ARBA" id="ARBA00022598"/>
    </source>
</evidence>
<dbReference type="NCBIfam" id="TIGR01085">
    <property type="entry name" value="murE"/>
    <property type="match status" value="1"/>
</dbReference>
<dbReference type="InterPro" id="IPR036565">
    <property type="entry name" value="Mur-like_cat_sf"/>
</dbReference>
<dbReference type="HAMAP" id="MF_00208">
    <property type="entry name" value="MurE"/>
    <property type="match status" value="1"/>
</dbReference>
<proteinExistence type="inferred from homology"/>
<evidence type="ECO:0000313" key="16">
    <source>
        <dbReference type="EMBL" id="SKA72368.1"/>
    </source>
</evidence>
<evidence type="ECO:0000259" key="13">
    <source>
        <dbReference type="Pfam" id="PF01225"/>
    </source>
</evidence>
<keyword evidence="10 11" id="KW-0961">Cell wall biogenesis/degradation</keyword>
<comment type="PTM">
    <text evidence="11">Carboxylation is probably crucial for Mg(2+) binding and, consequently, for the gamma-phosphate positioning of ATP.</text>
</comment>
<comment type="caution">
    <text evidence="11">Lacks conserved residue(s) required for the propagation of feature annotation.</text>
</comment>
<feature type="binding site" evidence="11">
    <location>
        <position position="185"/>
    </location>
    <ligand>
        <name>UDP-N-acetyl-alpha-D-muramoyl-L-alanyl-D-glutamate</name>
        <dbReference type="ChEBI" id="CHEBI:83900"/>
    </ligand>
</feature>
<dbReference type="Pfam" id="PF02875">
    <property type="entry name" value="Mur_ligase_C"/>
    <property type="match status" value="1"/>
</dbReference>
<comment type="catalytic activity">
    <reaction evidence="11">
        <text>UDP-N-acetyl-alpha-D-muramoyl-L-alanyl-D-glutamate + meso-2,6-diaminopimelate + ATP = UDP-N-acetyl-alpha-D-muramoyl-L-alanyl-gamma-D-glutamyl-meso-2,6-diaminopimelate + ADP + phosphate + H(+)</text>
        <dbReference type="Rhea" id="RHEA:23676"/>
        <dbReference type="ChEBI" id="CHEBI:15378"/>
        <dbReference type="ChEBI" id="CHEBI:30616"/>
        <dbReference type="ChEBI" id="CHEBI:43474"/>
        <dbReference type="ChEBI" id="CHEBI:57791"/>
        <dbReference type="ChEBI" id="CHEBI:83900"/>
        <dbReference type="ChEBI" id="CHEBI:83905"/>
        <dbReference type="ChEBI" id="CHEBI:456216"/>
        <dbReference type="EC" id="6.3.2.13"/>
    </reaction>
</comment>
<keyword evidence="6 11" id="KW-0067">ATP-binding</keyword>
<dbReference type="SUPFAM" id="SSF53623">
    <property type="entry name" value="MurD-like peptide ligases, catalytic domain"/>
    <property type="match status" value="1"/>
</dbReference>
<dbReference type="InterPro" id="IPR036615">
    <property type="entry name" value="Mur_ligase_C_dom_sf"/>
</dbReference>
<keyword evidence="11" id="KW-0460">Magnesium</keyword>
<dbReference type="Gene3D" id="3.90.190.20">
    <property type="entry name" value="Mur ligase, C-terminal domain"/>
    <property type="match status" value="1"/>
</dbReference>
<evidence type="ECO:0000256" key="7">
    <source>
        <dbReference type="ARBA" id="ARBA00022960"/>
    </source>
</evidence>
<keyword evidence="5 11" id="KW-0547">Nucleotide-binding</keyword>
<sequence>MSQPNQPTWTELLALAADGLRVRTDSRKVLPGEVFVALPGSSVDGTRFIPDALQNGAKYIVTQQEGTWTHGTDAALLVRPDAAEALGQLARAHFHADNQRLRLVGITGTNGKTTTAFIIEHLLSAVGLKAGLMGTVAYRWPGFSLDATLTTPDCWTLHELICNMAHSDVDAVVMEASSHAIEQKRVAGLEFDVTVLTNVTQDHLDYHGDMEHYFNAKAALFRERPNKDKVWVLNYDDPYGRRLLPEAHNALAYGLGPAPEDTDALHGEVLSSTASGLHMRMHHQGNQWEMHSKLIGKHNALNLLAAQAVGLCLGLSPRDMRKLEAFHGVPGRLERVPNDQGLDIFVDYAHTPDALINVLTALREITEGRLLALFGCGGNRDRTKRPLMAEAVAKHADVGILTSDNPRHEDPVRIMDDAWPGLANCHLALREVDRYAAMERAVAMMQPGDVLLVAGKGHETYQQVGDEKLPFSDVESVAKAIQEVLG</sequence>
<dbReference type="PANTHER" id="PTHR23135:SF4">
    <property type="entry name" value="UDP-N-ACETYLMURAMOYL-L-ALANYL-D-GLUTAMATE--2,6-DIAMINOPIMELATE LIGASE MURE HOMOLOG, CHLOROPLASTIC"/>
    <property type="match status" value="1"/>
</dbReference>
<evidence type="ECO:0000256" key="6">
    <source>
        <dbReference type="ARBA" id="ARBA00022840"/>
    </source>
</evidence>
<feature type="domain" description="Mur ligase N-terminal catalytic" evidence="13">
    <location>
        <begin position="22"/>
        <end position="93"/>
    </location>
</feature>
<feature type="short sequence motif" description="Meso-diaminopimelate recognition motif" evidence="11">
    <location>
        <begin position="404"/>
        <end position="407"/>
    </location>
</feature>
<evidence type="ECO:0000256" key="2">
    <source>
        <dbReference type="ARBA" id="ARBA00022490"/>
    </source>
</evidence>
<feature type="binding site" evidence="11">
    <location>
        <position position="459"/>
    </location>
    <ligand>
        <name>meso-2,6-diaminopimelate</name>
        <dbReference type="ChEBI" id="CHEBI:57791"/>
    </ligand>
</feature>
<dbReference type="Gene3D" id="3.40.1390.10">
    <property type="entry name" value="MurE/MurF, N-terminal domain"/>
    <property type="match status" value="1"/>
</dbReference>
<feature type="binding site" evidence="11">
    <location>
        <position position="455"/>
    </location>
    <ligand>
        <name>meso-2,6-diaminopimelate</name>
        <dbReference type="ChEBI" id="CHEBI:57791"/>
    </ligand>
</feature>
<evidence type="ECO:0000256" key="1">
    <source>
        <dbReference type="ARBA" id="ARBA00005898"/>
    </source>
</evidence>
<dbReference type="Pfam" id="PF01225">
    <property type="entry name" value="Mur_ligase"/>
    <property type="match status" value="1"/>
</dbReference>
<gene>
    <name evidence="11" type="primary">murE</name>
    <name evidence="16" type="ORF">SAMN02745704_00361</name>
</gene>
<evidence type="ECO:0000313" key="17">
    <source>
        <dbReference type="Proteomes" id="UP000190027"/>
    </source>
</evidence>
<feature type="binding site" evidence="11">
    <location>
        <position position="26"/>
    </location>
    <ligand>
        <name>UDP-N-acetyl-alpha-D-muramoyl-L-alanyl-D-glutamate</name>
        <dbReference type="ChEBI" id="CHEBI:83900"/>
    </ligand>
</feature>
<dbReference type="GO" id="GO:0004326">
    <property type="term" value="F:tetrahydrofolylpolyglutamate synthase activity"/>
    <property type="evidence" value="ECO:0007669"/>
    <property type="project" value="InterPro"/>
</dbReference>
<keyword evidence="8 11" id="KW-0573">Peptidoglycan synthesis</keyword>
<keyword evidence="4 11" id="KW-0132">Cell division</keyword>
<dbReference type="PROSITE" id="PS01011">
    <property type="entry name" value="FOLYLPOLYGLU_SYNT_1"/>
    <property type="match status" value="1"/>
</dbReference>
<dbReference type="InterPro" id="IPR004101">
    <property type="entry name" value="Mur_ligase_C"/>
</dbReference>
<comment type="pathway">
    <text evidence="11 12">Cell wall biogenesis; peptidoglycan biosynthesis.</text>
</comment>
<dbReference type="InterPro" id="IPR035911">
    <property type="entry name" value="MurE/MurF_N"/>
</dbReference>
<name>A0A1T4W5P4_9BACT</name>
<comment type="function">
    <text evidence="11">Catalyzes the addition of meso-diaminopimelic acid to the nucleotide precursor UDP-N-acetylmuramoyl-L-alanyl-D-glutamate (UMAG) in the biosynthesis of bacterial cell-wall peptidoglycan.</text>
</comment>
<dbReference type="STRING" id="1121449.SAMN02745704_00361"/>
<evidence type="ECO:0000256" key="8">
    <source>
        <dbReference type="ARBA" id="ARBA00022984"/>
    </source>
</evidence>
<dbReference type="UniPathway" id="UPA00219"/>
<keyword evidence="17" id="KW-1185">Reference proteome</keyword>
<feature type="binding site" evidence="11">
    <location>
        <position position="380"/>
    </location>
    <ligand>
        <name>meso-2,6-diaminopimelate</name>
        <dbReference type="ChEBI" id="CHEBI:57791"/>
    </ligand>
</feature>
<evidence type="ECO:0000256" key="9">
    <source>
        <dbReference type="ARBA" id="ARBA00023306"/>
    </source>
</evidence>
<feature type="modified residue" description="N6-carboxylysine" evidence="11">
    <location>
        <position position="217"/>
    </location>
</feature>
<evidence type="ECO:0000256" key="12">
    <source>
        <dbReference type="RuleBase" id="RU004135"/>
    </source>
</evidence>
<accession>A0A1T4W5P4</accession>
<dbReference type="GO" id="GO:0005737">
    <property type="term" value="C:cytoplasm"/>
    <property type="evidence" value="ECO:0007669"/>
    <property type="project" value="UniProtKB-SubCell"/>
</dbReference>
<dbReference type="NCBIfam" id="NF001126">
    <property type="entry name" value="PRK00139.1-4"/>
    <property type="match status" value="1"/>
</dbReference>
<evidence type="ECO:0000259" key="15">
    <source>
        <dbReference type="Pfam" id="PF08245"/>
    </source>
</evidence>
<dbReference type="SUPFAM" id="SSF63418">
    <property type="entry name" value="MurE/MurF N-terminal domain"/>
    <property type="match status" value="1"/>
</dbReference>
<keyword evidence="2 11" id="KW-0963">Cytoplasm</keyword>
<dbReference type="RefSeq" id="WP_234990593.1">
    <property type="nucleotide sequence ID" value="NZ_FUYC01000001.1"/>
</dbReference>
<dbReference type="InterPro" id="IPR013221">
    <property type="entry name" value="Mur_ligase_cen"/>
</dbReference>
<feature type="binding site" evidence="11">
    <location>
        <begin position="150"/>
        <end position="151"/>
    </location>
    <ligand>
        <name>UDP-N-acetyl-alpha-D-muramoyl-L-alanyl-D-glutamate</name>
        <dbReference type="ChEBI" id="CHEBI:83900"/>
    </ligand>
</feature>
<comment type="subcellular location">
    <subcellularLocation>
        <location evidence="11 12">Cytoplasm</location>
    </subcellularLocation>
</comment>
<dbReference type="Pfam" id="PF08245">
    <property type="entry name" value="Mur_ligase_M"/>
    <property type="match status" value="1"/>
</dbReference>
<feature type="binding site" evidence="11">
    <location>
        <begin position="404"/>
        <end position="407"/>
    </location>
    <ligand>
        <name>meso-2,6-diaminopimelate</name>
        <dbReference type="ChEBI" id="CHEBI:57791"/>
    </ligand>
</feature>
<reference evidence="16 17" key="1">
    <citation type="submission" date="2017-02" db="EMBL/GenBank/DDBJ databases">
        <authorList>
            <person name="Peterson S.W."/>
        </authorList>
    </citation>
    <scope>NUCLEOTIDE SEQUENCE [LARGE SCALE GENOMIC DNA]</scope>
    <source>
        <strain evidence="16 17">DSM 16080</strain>
    </source>
</reference>
<feature type="domain" description="Mur ligase central" evidence="15">
    <location>
        <begin position="106"/>
        <end position="309"/>
    </location>
</feature>
<dbReference type="NCBIfam" id="NF001124">
    <property type="entry name" value="PRK00139.1-2"/>
    <property type="match status" value="1"/>
</dbReference>
<dbReference type="EC" id="6.3.2.13" evidence="11"/>
<dbReference type="InterPro" id="IPR000713">
    <property type="entry name" value="Mur_ligase_N"/>
</dbReference>
<dbReference type="GO" id="GO:0009252">
    <property type="term" value="P:peptidoglycan biosynthetic process"/>
    <property type="evidence" value="ECO:0007669"/>
    <property type="project" value="UniProtKB-UniRule"/>
</dbReference>
<comment type="cofactor">
    <cofactor evidence="11">
        <name>Mg(2+)</name>
        <dbReference type="ChEBI" id="CHEBI:18420"/>
    </cofactor>
</comment>
<dbReference type="PANTHER" id="PTHR23135">
    <property type="entry name" value="MUR LIGASE FAMILY MEMBER"/>
    <property type="match status" value="1"/>
</dbReference>
<dbReference type="GO" id="GO:0005524">
    <property type="term" value="F:ATP binding"/>
    <property type="evidence" value="ECO:0007669"/>
    <property type="project" value="UniProtKB-UniRule"/>
</dbReference>
<dbReference type="SUPFAM" id="SSF53244">
    <property type="entry name" value="MurD-like peptide ligases, peptide-binding domain"/>
    <property type="match status" value="1"/>
</dbReference>
<feature type="binding site" evidence="11">
    <location>
        <position position="177"/>
    </location>
    <ligand>
        <name>UDP-N-acetyl-alpha-D-muramoyl-L-alanyl-D-glutamate</name>
        <dbReference type="ChEBI" id="CHEBI:83900"/>
    </ligand>
</feature>
<evidence type="ECO:0000256" key="5">
    <source>
        <dbReference type="ARBA" id="ARBA00022741"/>
    </source>
</evidence>